<organism evidence="1">
    <name type="scientific">marine sediment metagenome</name>
    <dbReference type="NCBI Taxonomy" id="412755"/>
    <lineage>
        <taxon>unclassified sequences</taxon>
        <taxon>metagenomes</taxon>
        <taxon>ecological metagenomes</taxon>
    </lineage>
</organism>
<dbReference type="AlphaFoldDB" id="X1ELI4"/>
<evidence type="ECO:0000313" key="1">
    <source>
        <dbReference type="EMBL" id="GAH09498.1"/>
    </source>
</evidence>
<dbReference type="EMBL" id="BART01038978">
    <property type="protein sequence ID" value="GAH09498.1"/>
    <property type="molecule type" value="Genomic_DNA"/>
</dbReference>
<gene>
    <name evidence="1" type="ORF">S01H4_64336</name>
</gene>
<reference evidence="1" key="1">
    <citation type="journal article" date="2014" name="Front. Microbiol.">
        <title>High frequency of phylogenetically diverse reductive dehalogenase-homologous genes in deep subseafloor sedimentary metagenomes.</title>
        <authorList>
            <person name="Kawai M."/>
            <person name="Futagami T."/>
            <person name="Toyoda A."/>
            <person name="Takaki Y."/>
            <person name="Nishi S."/>
            <person name="Hori S."/>
            <person name="Arai W."/>
            <person name="Tsubouchi T."/>
            <person name="Morono Y."/>
            <person name="Uchiyama I."/>
            <person name="Ito T."/>
            <person name="Fujiyama A."/>
            <person name="Inagaki F."/>
            <person name="Takami H."/>
        </authorList>
    </citation>
    <scope>NUCLEOTIDE SEQUENCE</scope>
    <source>
        <strain evidence="1">Expedition CK06-06</strain>
    </source>
</reference>
<dbReference type="InterPro" id="IPR029044">
    <property type="entry name" value="Nucleotide-diphossugar_trans"/>
</dbReference>
<name>X1ELI4_9ZZZZ</name>
<accession>X1ELI4</accession>
<sequence length="127" mass="14495">GGYDEDLTGYGHDDADLMNRGWELGFTMMPFRGPFSGCTADHVKHQSGNYRELWWKTEGRNRFLSYVKILMGKWKANEGKEWGVAKIQKMDPDGHMSDWSIHPCISESIPDVPKPQGPINQIEPENV</sequence>
<dbReference type="SUPFAM" id="SSF53448">
    <property type="entry name" value="Nucleotide-diphospho-sugar transferases"/>
    <property type="match status" value="1"/>
</dbReference>
<comment type="caution">
    <text evidence="1">The sequence shown here is derived from an EMBL/GenBank/DDBJ whole genome shotgun (WGS) entry which is preliminary data.</text>
</comment>
<protein>
    <submittedName>
        <fullName evidence="1">Uncharacterized protein</fullName>
    </submittedName>
</protein>
<feature type="non-terminal residue" evidence="1">
    <location>
        <position position="1"/>
    </location>
</feature>
<proteinExistence type="predicted"/>
<feature type="non-terminal residue" evidence="1">
    <location>
        <position position="127"/>
    </location>
</feature>